<accession>A0A853ITV6</accession>
<dbReference type="EMBL" id="JACCKX010000001">
    <property type="protein sequence ID" value="NZA01171.1"/>
    <property type="molecule type" value="Genomic_DNA"/>
</dbReference>
<comment type="caution">
    <text evidence="1">The sequence shown here is derived from an EMBL/GenBank/DDBJ whole genome shotgun (WGS) entry which is preliminary data.</text>
</comment>
<evidence type="ECO:0000313" key="2">
    <source>
        <dbReference type="Proteomes" id="UP000589716"/>
    </source>
</evidence>
<dbReference type="AlphaFoldDB" id="A0A853ITV6"/>
<name>A0A853ITV6_9BURK</name>
<dbReference type="RefSeq" id="WP_180549673.1">
    <property type="nucleotide sequence ID" value="NZ_JACCKX010000001.1"/>
</dbReference>
<gene>
    <name evidence="1" type="ORF">H0I39_04250</name>
</gene>
<evidence type="ECO:0000313" key="1">
    <source>
        <dbReference type="EMBL" id="NZA01171.1"/>
    </source>
</evidence>
<reference evidence="1 2" key="1">
    <citation type="submission" date="2020-07" db="EMBL/GenBank/DDBJ databases">
        <authorList>
            <person name="Maaloum M."/>
        </authorList>
    </citation>
    <scope>NUCLEOTIDE SEQUENCE [LARGE SCALE GENOMIC DNA]</scope>
    <source>
        <strain evidence="1 2">GCS-AN-3</strain>
    </source>
</reference>
<keyword evidence="2" id="KW-1185">Reference proteome</keyword>
<sequence>MDYAADSNNLKVFVAGRSDTGTWRAEEGGRVCFEFKVFPSACNDIRLVGQDVYARRANGDVVPVTVSR</sequence>
<dbReference type="Proteomes" id="UP000589716">
    <property type="component" value="Unassembled WGS sequence"/>
</dbReference>
<protein>
    <submittedName>
        <fullName evidence="1">Uncharacterized protein</fullName>
    </submittedName>
</protein>
<organism evidence="1 2">
    <name type="scientific">Ottowia beijingensis</name>
    <dbReference type="NCBI Taxonomy" id="1207057"/>
    <lineage>
        <taxon>Bacteria</taxon>
        <taxon>Pseudomonadati</taxon>
        <taxon>Pseudomonadota</taxon>
        <taxon>Betaproteobacteria</taxon>
        <taxon>Burkholderiales</taxon>
        <taxon>Comamonadaceae</taxon>
        <taxon>Ottowia</taxon>
    </lineage>
</organism>
<proteinExistence type="predicted"/>